<organism evidence="3 4">
    <name type="scientific">Eiseniibacteriota bacterium</name>
    <dbReference type="NCBI Taxonomy" id="2212470"/>
    <lineage>
        <taxon>Bacteria</taxon>
        <taxon>Candidatus Eiseniibacteriota</taxon>
    </lineage>
</organism>
<evidence type="ECO:0000259" key="2">
    <source>
        <dbReference type="Pfam" id="PF25819"/>
    </source>
</evidence>
<keyword evidence="1" id="KW-0732">Signal</keyword>
<dbReference type="Pfam" id="PF25819">
    <property type="entry name" value="Nal1_C"/>
    <property type="match status" value="1"/>
</dbReference>
<evidence type="ECO:0000313" key="4">
    <source>
        <dbReference type="Proteomes" id="UP000580839"/>
    </source>
</evidence>
<dbReference type="PROSITE" id="PS51257">
    <property type="entry name" value="PROKAR_LIPOPROTEIN"/>
    <property type="match status" value="1"/>
</dbReference>
<dbReference type="SUPFAM" id="SSF50494">
    <property type="entry name" value="Trypsin-like serine proteases"/>
    <property type="match status" value="1"/>
</dbReference>
<proteinExistence type="predicted"/>
<dbReference type="AlphaFoldDB" id="A0A849T2Y5"/>
<dbReference type="InterPro" id="IPR057904">
    <property type="entry name" value="Nal1_C"/>
</dbReference>
<gene>
    <name evidence="3" type="ORF">HOP12_15955</name>
</gene>
<reference evidence="3 4" key="1">
    <citation type="submission" date="2020-04" db="EMBL/GenBank/DDBJ databases">
        <title>Metagenomic profiling of ammonia- and methane-oxidizing microorganisms in a Dutch drinking water treatment plant.</title>
        <authorList>
            <person name="Poghosyan L."/>
            <person name="Leucker S."/>
        </authorList>
    </citation>
    <scope>NUCLEOTIDE SEQUENCE [LARGE SCALE GENOMIC DNA]</scope>
    <source>
        <strain evidence="3">S-RSF-IL-03</strain>
    </source>
</reference>
<accession>A0A849T2Y5</accession>
<evidence type="ECO:0000313" key="3">
    <source>
        <dbReference type="EMBL" id="NOT35639.1"/>
    </source>
</evidence>
<dbReference type="Gene3D" id="2.40.10.10">
    <property type="entry name" value="Trypsin-like serine proteases"/>
    <property type="match status" value="1"/>
</dbReference>
<feature type="signal peptide" evidence="1">
    <location>
        <begin position="1"/>
        <end position="26"/>
    </location>
</feature>
<dbReference type="Proteomes" id="UP000580839">
    <property type="component" value="Unassembled WGS sequence"/>
</dbReference>
<sequence>MDRRARFGLVPSALLIAALAFGVASCAREATAPTAPTASAFTIAAPELARAVVAQDLASVDLLAIEGVAGTGAAVDELGQPIVEVYLESAGVSGIPASIGGVRVVTEVTGRYHAFALTGRYRPTPIGVSCGNANECLPGTLGCVLKVGRKRYALSANHVFARQNQATIGESIVQPSRPDSDPECAEPPTANVIGSLADFEPVVYDGKTPNVMDAAIARLAGDDFTCSTLPEFYGAPRANVKEPEIGLKVMKVGRTTGETHAKIKAINVQVKIFFPAGKALLVGQLKTSKAFGDFGDSGSLVVTENHARPVGMIIGGGNNGSAIVTPIGVILKRFGATICGD</sequence>
<feature type="domain" description="Nal1 C-terminal" evidence="2">
    <location>
        <begin position="245"/>
        <end position="320"/>
    </location>
</feature>
<dbReference type="InterPro" id="IPR009003">
    <property type="entry name" value="Peptidase_S1_PA"/>
</dbReference>
<feature type="chain" id="PRO_5032637922" description="Nal1 C-terminal domain-containing protein" evidence="1">
    <location>
        <begin position="27"/>
        <end position="341"/>
    </location>
</feature>
<protein>
    <recommendedName>
        <fullName evidence="2">Nal1 C-terminal domain-containing protein</fullName>
    </recommendedName>
</protein>
<evidence type="ECO:0000256" key="1">
    <source>
        <dbReference type="SAM" id="SignalP"/>
    </source>
</evidence>
<dbReference type="EMBL" id="JABFRW010000208">
    <property type="protein sequence ID" value="NOT35639.1"/>
    <property type="molecule type" value="Genomic_DNA"/>
</dbReference>
<comment type="caution">
    <text evidence="3">The sequence shown here is derived from an EMBL/GenBank/DDBJ whole genome shotgun (WGS) entry which is preliminary data.</text>
</comment>
<dbReference type="InterPro" id="IPR043504">
    <property type="entry name" value="Peptidase_S1_PA_chymotrypsin"/>
</dbReference>
<name>A0A849T2Y5_UNCEI</name>